<evidence type="ECO:0000313" key="3">
    <source>
        <dbReference type="EMBL" id="BBG30786.1"/>
    </source>
</evidence>
<protein>
    <submittedName>
        <fullName evidence="3">P pilus assembly protein, pilin FimA</fullName>
    </submittedName>
</protein>
<dbReference type="Proteomes" id="UP000267342">
    <property type="component" value="Chromosome"/>
</dbReference>
<accession>A0A348HGN4</accession>
<reference evidence="3 4" key="1">
    <citation type="submission" date="2018-09" db="EMBL/GenBank/DDBJ databases">
        <title>Zymobacter palmae IAM14233 (=T109) whole genome analysis.</title>
        <authorList>
            <person name="Yanase H."/>
        </authorList>
    </citation>
    <scope>NUCLEOTIDE SEQUENCE [LARGE SCALE GENOMIC DNA]</scope>
    <source>
        <strain evidence="3 4">IAM14233</strain>
    </source>
</reference>
<dbReference type="InterPro" id="IPR050263">
    <property type="entry name" value="Bact_Fimbrial_Adh_Pro"/>
</dbReference>
<dbReference type="SUPFAM" id="SSF49401">
    <property type="entry name" value="Bacterial adhesins"/>
    <property type="match status" value="1"/>
</dbReference>
<sequence length="205" mass="22141">MVLTHAIFRQTVALLIGTAALLPTAVQAAHKELDPFQVQGLHGDVHFGGAIIAAPCRVSLDSLEQTVSLGEQNTSHFRQVGDMTTPVSFVIRLQDCLRSHRVINPYAMSHDTNTEGSLVRITFIGEGADPRAPDLLGGSGLGGVGLRLMDGEGRLIPLGQSSDPLTVHFANDSVPFKVSLQSYAPQREILLGRFHAMTTFRLSYQ</sequence>
<dbReference type="InterPro" id="IPR036937">
    <property type="entry name" value="Adhesion_dom_fimbrial_sf"/>
</dbReference>
<feature type="signal peptide" evidence="1">
    <location>
        <begin position="1"/>
        <end position="28"/>
    </location>
</feature>
<dbReference type="STRING" id="1123510.GCA_000620025_01200"/>
<dbReference type="AlphaFoldDB" id="A0A348HGN4"/>
<keyword evidence="1" id="KW-0732">Signal</keyword>
<evidence type="ECO:0000313" key="4">
    <source>
        <dbReference type="Proteomes" id="UP000267342"/>
    </source>
</evidence>
<dbReference type="InterPro" id="IPR008966">
    <property type="entry name" value="Adhesion_dom_sf"/>
</dbReference>
<evidence type="ECO:0000259" key="2">
    <source>
        <dbReference type="Pfam" id="PF00419"/>
    </source>
</evidence>
<dbReference type="GO" id="GO:0009289">
    <property type="term" value="C:pilus"/>
    <property type="evidence" value="ECO:0007669"/>
    <property type="project" value="InterPro"/>
</dbReference>
<gene>
    <name evidence="3" type="ORF">ZBT109_2040</name>
</gene>
<dbReference type="Gene3D" id="2.60.40.1090">
    <property type="entry name" value="Fimbrial-type adhesion domain"/>
    <property type="match status" value="1"/>
</dbReference>
<dbReference type="GO" id="GO:0043709">
    <property type="term" value="P:cell adhesion involved in single-species biofilm formation"/>
    <property type="evidence" value="ECO:0007669"/>
    <property type="project" value="TreeGrafter"/>
</dbReference>
<feature type="chain" id="PRO_5016808196" evidence="1">
    <location>
        <begin position="29"/>
        <end position="205"/>
    </location>
</feature>
<dbReference type="KEGG" id="zpl:ZBT109_2040"/>
<organism evidence="3 4">
    <name type="scientific">Zymobacter palmae</name>
    <dbReference type="NCBI Taxonomy" id="33074"/>
    <lineage>
        <taxon>Bacteria</taxon>
        <taxon>Pseudomonadati</taxon>
        <taxon>Pseudomonadota</taxon>
        <taxon>Gammaproteobacteria</taxon>
        <taxon>Oceanospirillales</taxon>
        <taxon>Halomonadaceae</taxon>
        <taxon>Zymobacter group</taxon>
        <taxon>Zymobacter</taxon>
    </lineage>
</organism>
<feature type="domain" description="Fimbrial-type adhesion" evidence="2">
    <location>
        <begin position="46"/>
        <end position="205"/>
    </location>
</feature>
<dbReference type="OrthoDB" id="6522787at2"/>
<dbReference type="EMBL" id="AP018933">
    <property type="protein sequence ID" value="BBG30786.1"/>
    <property type="molecule type" value="Genomic_DNA"/>
</dbReference>
<dbReference type="InterPro" id="IPR000259">
    <property type="entry name" value="Adhesion_dom_fimbrial"/>
</dbReference>
<dbReference type="PANTHER" id="PTHR33420">
    <property type="entry name" value="FIMBRIAL SUBUNIT ELFA-RELATED"/>
    <property type="match status" value="1"/>
</dbReference>
<proteinExistence type="predicted"/>
<dbReference type="Pfam" id="PF00419">
    <property type="entry name" value="Fimbrial"/>
    <property type="match status" value="1"/>
</dbReference>
<dbReference type="RefSeq" id="WP_027704733.1">
    <property type="nucleotide sequence ID" value="NZ_AP018933.1"/>
</dbReference>
<dbReference type="PANTHER" id="PTHR33420:SF25">
    <property type="entry name" value="PROTEIN FIMF"/>
    <property type="match status" value="1"/>
</dbReference>
<name>A0A348HGN4_9GAMM</name>
<keyword evidence="4" id="KW-1185">Reference proteome</keyword>
<evidence type="ECO:0000256" key="1">
    <source>
        <dbReference type="SAM" id="SignalP"/>
    </source>
</evidence>